<dbReference type="PANTHER" id="PTHR12953">
    <property type="entry name" value="MEMBRANE PROTEIN CH1 RELATED"/>
    <property type="match status" value="1"/>
</dbReference>
<dbReference type="SUPFAM" id="SSF49785">
    <property type="entry name" value="Galactose-binding domain-like"/>
    <property type="match status" value="1"/>
</dbReference>
<evidence type="ECO:0000313" key="7">
    <source>
        <dbReference type="EMBL" id="KAJ2895912.1"/>
    </source>
</evidence>
<feature type="compositionally biased region" description="Polar residues" evidence="5">
    <location>
        <begin position="572"/>
        <end position="596"/>
    </location>
</feature>
<dbReference type="PANTHER" id="PTHR12953:SF0">
    <property type="entry name" value="SUN DOMAIN-CONTAINING OSSIFICATION FACTOR"/>
    <property type="match status" value="1"/>
</dbReference>
<dbReference type="Pfam" id="PF07738">
    <property type="entry name" value="Sad1_UNC"/>
    <property type="match status" value="1"/>
</dbReference>
<feature type="compositionally biased region" description="Low complexity" evidence="5">
    <location>
        <begin position="1018"/>
        <end position="1031"/>
    </location>
</feature>
<dbReference type="GO" id="GO:0012505">
    <property type="term" value="C:endomembrane system"/>
    <property type="evidence" value="ECO:0007669"/>
    <property type="project" value="UniProtKB-SubCell"/>
</dbReference>
<feature type="region of interest" description="Disordered" evidence="5">
    <location>
        <begin position="74"/>
        <end position="100"/>
    </location>
</feature>
<feature type="region of interest" description="Disordered" evidence="5">
    <location>
        <begin position="418"/>
        <end position="444"/>
    </location>
</feature>
<feature type="compositionally biased region" description="Low complexity" evidence="5">
    <location>
        <begin position="122"/>
        <end position="144"/>
    </location>
</feature>
<feature type="compositionally biased region" description="Low complexity" evidence="5">
    <location>
        <begin position="528"/>
        <end position="571"/>
    </location>
</feature>
<accession>A0AAD5WPW1</accession>
<feature type="compositionally biased region" description="Basic and acidic residues" evidence="5">
    <location>
        <begin position="234"/>
        <end position="251"/>
    </location>
</feature>
<feature type="region of interest" description="Disordered" evidence="5">
    <location>
        <begin position="229"/>
        <end position="255"/>
    </location>
</feature>
<feature type="region of interest" description="Disordered" evidence="5">
    <location>
        <begin position="480"/>
        <end position="618"/>
    </location>
</feature>
<organism evidence="7 8">
    <name type="scientific">Zalerion maritima</name>
    <dbReference type="NCBI Taxonomy" id="339359"/>
    <lineage>
        <taxon>Eukaryota</taxon>
        <taxon>Fungi</taxon>
        <taxon>Dikarya</taxon>
        <taxon>Ascomycota</taxon>
        <taxon>Pezizomycotina</taxon>
        <taxon>Sordariomycetes</taxon>
        <taxon>Lulworthiomycetidae</taxon>
        <taxon>Lulworthiales</taxon>
        <taxon>Lulworthiaceae</taxon>
        <taxon>Zalerion</taxon>
    </lineage>
</organism>
<evidence type="ECO:0000259" key="6">
    <source>
        <dbReference type="PROSITE" id="PS51469"/>
    </source>
</evidence>
<dbReference type="InterPro" id="IPR012919">
    <property type="entry name" value="SUN_dom"/>
</dbReference>
<dbReference type="InterPro" id="IPR008979">
    <property type="entry name" value="Galactose-bd-like_sf"/>
</dbReference>
<feature type="compositionally biased region" description="Basic and acidic residues" evidence="5">
    <location>
        <begin position="175"/>
        <end position="198"/>
    </location>
</feature>
<comment type="subcellular location">
    <subcellularLocation>
        <location evidence="1">Endomembrane system</location>
    </subcellularLocation>
</comment>
<evidence type="ECO:0000256" key="5">
    <source>
        <dbReference type="SAM" id="MobiDB-lite"/>
    </source>
</evidence>
<dbReference type="GO" id="GO:0005737">
    <property type="term" value="C:cytoplasm"/>
    <property type="evidence" value="ECO:0007669"/>
    <property type="project" value="TreeGrafter"/>
</dbReference>
<feature type="region of interest" description="Disordered" evidence="5">
    <location>
        <begin position="121"/>
        <end position="161"/>
    </location>
</feature>
<evidence type="ECO:0000256" key="4">
    <source>
        <dbReference type="ARBA" id="ARBA00023136"/>
    </source>
</evidence>
<feature type="compositionally biased region" description="Polar residues" evidence="5">
    <location>
        <begin position="76"/>
        <end position="88"/>
    </location>
</feature>
<evidence type="ECO:0000256" key="3">
    <source>
        <dbReference type="ARBA" id="ARBA00022989"/>
    </source>
</evidence>
<feature type="compositionally biased region" description="Acidic residues" evidence="5">
    <location>
        <begin position="421"/>
        <end position="439"/>
    </location>
</feature>
<keyword evidence="8" id="KW-1185">Reference proteome</keyword>
<evidence type="ECO:0000256" key="1">
    <source>
        <dbReference type="ARBA" id="ARBA00004308"/>
    </source>
</evidence>
<feature type="compositionally biased region" description="Basic and acidic residues" evidence="5">
    <location>
        <begin position="509"/>
        <end position="527"/>
    </location>
</feature>
<keyword evidence="3" id="KW-1133">Transmembrane helix</keyword>
<comment type="caution">
    <text evidence="7">The sequence shown here is derived from an EMBL/GenBank/DDBJ whole genome shotgun (WGS) entry which is preliminary data.</text>
</comment>
<dbReference type="EMBL" id="JAKWBI020000367">
    <property type="protein sequence ID" value="KAJ2895912.1"/>
    <property type="molecule type" value="Genomic_DNA"/>
</dbReference>
<protein>
    <recommendedName>
        <fullName evidence="6">SUN domain-containing protein</fullName>
    </recommendedName>
</protein>
<sequence>MLSANIKFSQLYYNIPGLFPIKRPQNLHGASVFTRYPEWAPLEHSHLNVYEGTMRTGSLLPLLLTVALPTLYDTARGNSPQPPSSNGGVQSGSGPVAHLNESCEPKTINYITHTLPQQCHKSASPTAALTSSSETPTVTVTEQPEPAKTESKDDDDSHDLTSTTFMSFEEWKEMMLKKQGQEPTDVRSRRNHENRADHYGSNSEMDALGDDGEIDLNFDVLADKITEYTGHGSNNEKARDEQQEGAAREDSNTAPIVRSKDAGKTCKERFSYSSFDAGATVLKTSPGAKNAKAILVEMKDTYMLLECAKPNKFFVVELSDDILVDTIVLANFEFFSSMIRHFRVSVSDRYPAKADKWKVLGTFEARNSRDMQAFLVENPAIWAKYLRIEFLTHYGNEYYCPISLLRVHGTRMLETWKEADGTDDDDGPDEIEVPPEETVSEPAGEMEPVVADVCPAIEDSNSPFALFLRPECRDMCPVTSPTSDGFQKPSAVAEGGASQAAVSRNAAPQDKRGPSQVKSHDKQEESPAARPSSSTAPPPLAASEAPPSQASDGRSPPAAQASSSPSSASAQDSVSTPTKAKSASPNGKQDKQSAANGGTPTTAKSKSTTSPGPASPTVQESFFKAVNKRLSQLESNTTLSMQYIESQSRFLQQTLKSLERKQLAKVDAFLDELNTTVISELRSLKQQYDQVWQSTVIALETQKEQSARESVALSQRIQLLADEVVFQKRMAIAQQVLLVIALGLAVFQTRAVSGGAVSSFLENQRANWGMGAGGSGMGMGMGMGMGSMMGSPQQSATVLRSPTTATTRCSHLVDEYGDGGSGTPMPVKRPSYLKTYRSRSGSGIGMGSTGNGIGVSVGMGNGGGVGGIRSASLPMTPTLGSEDEDPLATPPAIKSMMRDGDVDVDVDINIDVSEGMNGIGSSDDSVVVDSTEPMPVPVSRPGTGLELGGDLLEEELELSGDSARSMREMAVSEEGSSIAPPSVFERAGKESSLDSEGRFCVDSDATTLAGAGAGSGASGSSSGGRRVVSASEVMPMPSLPEDPMSGGDITP</sequence>
<gene>
    <name evidence="7" type="ORF">MKZ38_006030</name>
</gene>
<dbReference type="GO" id="GO:0034975">
    <property type="term" value="P:protein folding in endoplasmic reticulum"/>
    <property type="evidence" value="ECO:0007669"/>
    <property type="project" value="TreeGrafter"/>
</dbReference>
<dbReference type="Proteomes" id="UP001201980">
    <property type="component" value="Unassembled WGS sequence"/>
</dbReference>
<reference evidence="7" key="1">
    <citation type="submission" date="2022-07" db="EMBL/GenBank/DDBJ databases">
        <title>Draft genome sequence of Zalerion maritima ATCC 34329, a (micro)plastics degrading marine fungus.</title>
        <authorList>
            <person name="Paco A."/>
            <person name="Goncalves M.F.M."/>
            <person name="Rocha-Santos T.A.P."/>
            <person name="Alves A."/>
        </authorList>
    </citation>
    <scope>NUCLEOTIDE SEQUENCE</scope>
    <source>
        <strain evidence="7">ATCC 34329</strain>
    </source>
</reference>
<dbReference type="Gene3D" id="2.60.120.260">
    <property type="entry name" value="Galactose-binding domain-like"/>
    <property type="match status" value="1"/>
</dbReference>
<feature type="region of interest" description="Disordered" evidence="5">
    <location>
        <begin position="175"/>
        <end position="210"/>
    </location>
</feature>
<dbReference type="AlphaFoldDB" id="A0AAD5WPW1"/>
<evidence type="ECO:0000256" key="2">
    <source>
        <dbReference type="ARBA" id="ARBA00022692"/>
    </source>
</evidence>
<name>A0AAD5WPW1_9PEZI</name>
<dbReference type="PROSITE" id="PS51469">
    <property type="entry name" value="SUN"/>
    <property type="match status" value="1"/>
</dbReference>
<proteinExistence type="predicted"/>
<feature type="region of interest" description="Disordered" evidence="5">
    <location>
        <begin position="1007"/>
        <end position="1051"/>
    </location>
</feature>
<dbReference type="GO" id="GO:0016020">
    <property type="term" value="C:membrane"/>
    <property type="evidence" value="ECO:0007669"/>
    <property type="project" value="InterPro"/>
</dbReference>
<feature type="compositionally biased region" description="Low complexity" evidence="5">
    <location>
        <begin position="597"/>
        <end position="612"/>
    </location>
</feature>
<evidence type="ECO:0000313" key="8">
    <source>
        <dbReference type="Proteomes" id="UP001201980"/>
    </source>
</evidence>
<keyword evidence="2" id="KW-0812">Transmembrane</keyword>
<feature type="domain" description="SUN" evidence="6">
    <location>
        <begin position="245"/>
        <end position="412"/>
    </location>
</feature>
<keyword evidence="4" id="KW-0472">Membrane</keyword>
<dbReference type="InterPro" id="IPR045120">
    <property type="entry name" value="Suco/Slp1-like"/>
</dbReference>